<evidence type="ECO:0000313" key="4">
    <source>
        <dbReference type="Proteomes" id="UP000193834"/>
    </source>
</evidence>
<dbReference type="Pfam" id="PF01636">
    <property type="entry name" value="APH"/>
    <property type="match status" value="1"/>
</dbReference>
<dbReference type="OrthoDB" id="48950at2"/>
<dbReference type="InterPro" id="IPR050249">
    <property type="entry name" value="Pseudomonas-type_ThrB"/>
</dbReference>
<dbReference type="InterPro" id="IPR011009">
    <property type="entry name" value="Kinase-like_dom_sf"/>
</dbReference>
<keyword evidence="4" id="KW-1185">Reference proteome</keyword>
<feature type="domain" description="Aminoglycoside phosphotransferase" evidence="2">
    <location>
        <begin position="36"/>
        <end position="264"/>
    </location>
</feature>
<sequence length="329" mass="38219">MLEHKHELEGTYDSLIETICASFQLGTWSGHWERLGGSFNETLRLGTDQGTYVLRMLSPSINLERMNELQSIVNHLHDEGLPVAVPLLGKEQSCAAVFNGRLIQVTPNLPGRRFQCKEAQVKASGHMLKWFHRSLLGCNLKEKPGYSFYPPRRYYEDAMTKLGQLRNIPIDEQRLAACYIERTLALWEQMNELPRSILHGDWHFWNQLYTKSEISAVLDYDYMEKGIRIHDVAYALWCIYILLPEHKDSFDMAFLEGYGHLTDEEQALLPDMVARISLFFLLHSLHHVEPAAKWKQQAMRQLPLLQWLDGEGRDRLQAYQTLQMKNMGE</sequence>
<dbReference type="RefSeq" id="WP_085492493.1">
    <property type="nucleotide sequence ID" value="NZ_FXAZ01000001.1"/>
</dbReference>
<name>A0A1X7I992_9BACL</name>
<protein>
    <submittedName>
        <fullName evidence="3">Ser/Thr protein kinase RdoA involved in Cpx stress response, MazF antagonist</fullName>
    </submittedName>
</protein>
<gene>
    <name evidence="3" type="ORF">SAMN06295960_0196</name>
</gene>
<dbReference type="InterPro" id="IPR002575">
    <property type="entry name" value="Aminoglycoside_PTrfase"/>
</dbReference>
<evidence type="ECO:0000259" key="2">
    <source>
        <dbReference type="Pfam" id="PF01636"/>
    </source>
</evidence>
<dbReference type="Gene3D" id="3.30.200.20">
    <property type="entry name" value="Phosphorylase Kinase, domain 1"/>
    <property type="match status" value="1"/>
</dbReference>
<dbReference type="PANTHER" id="PTHR21064:SF6">
    <property type="entry name" value="AMINOGLYCOSIDE PHOSPHOTRANSFERASE DOMAIN-CONTAINING PROTEIN"/>
    <property type="match status" value="1"/>
</dbReference>
<dbReference type="GO" id="GO:0019202">
    <property type="term" value="F:amino acid kinase activity"/>
    <property type="evidence" value="ECO:0007669"/>
    <property type="project" value="TreeGrafter"/>
</dbReference>
<proteinExistence type="inferred from homology"/>
<organism evidence="3 4">
    <name type="scientific">Paenibacillus aquistagni</name>
    <dbReference type="NCBI Taxonomy" id="1852522"/>
    <lineage>
        <taxon>Bacteria</taxon>
        <taxon>Bacillati</taxon>
        <taxon>Bacillota</taxon>
        <taxon>Bacilli</taxon>
        <taxon>Bacillales</taxon>
        <taxon>Paenibacillaceae</taxon>
        <taxon>Paenibacillus</taxon>
    </lineage>
</organism>
<dbReference type="PANTHER" id="PTHR21064">
    <property type="entry name" value="AMINOGLYCOSIDE PHOSPHOTRANSFERASE DOMAIN-CONTAINING PROTEIN-RELATED"/>
    <property type="match status" value="1"/>
</dbReference>
<dbReference type="STRING" id="1852522.SAMN06295960_0196"/>
<evidence type="ECO:0000313" key="3">
    <source>
        <dbReference type="EMBL" id="SMG10506.1"/>
    </source>
</evidence>
<accession>A0A1X7I992</accession>
<dbReference type="Gene3D" id="3.90.1200.10">
    <property type="match status" value="1"/>
</dbReference>
<dbReference type="EMBL" id="FXAZ01000001">
    <property type="protein sequence ID" value="SMG10506.1"/>
    <property type="molecule type" value="Genomic_DNA"/>
</dbReference>
<keyword evidence="3" id="KW-0808">Transferase</keyword>
<dbReference type="Proteomes" id="UP000193834">
    <property type="component" value="Unassembled WGS sequence"/>
</dbReference>
<reference evidence="3 4" key="1">
    <citation type="submission" date="2017-04" db="EMBL/GenBank/DDBJ databases">
        <authorList>
            <person name="Afonso C.L."/>
            <person name="Miller P.J."/>
            <person name="Scott M.A."/>
            <person name="Spackman E."/>
            <person name="Goraichik I."/>
            <person name="Dimitrov K.M."/>
            <person name="Suarez D.L."/>
            <person name="Swayne D.E."/>
        </authorList>
    </citation>
    <scope>NUCLEOTIDE SEQUENCE [LARGE SCALE GENOMIC DNA]</scope>
    <source>
        <strain evidence="3 4">11</strain>
    </source>
</reference>
<dbReference type="SUPFAM" id="SSF56112">
    <property type="entry name" value="Protein kinase-like (PK-like)"/>
    <property type="match status" value="1"/>
</dbReference>
<evidence type="ECO:0000256" key="1">
    <source>
        <dbReference type="ARBA" id="ARBA00038240"/>
    </source>
</evidence>
<dbReference type="AlphaFoldDB" id="A0A1X7I992"/>
<keyword evidence="3" id="KW-0418">Kinase</keyword>
<comment type="similarity">
    <text evidence="1">Belongs to the pseudomonas-type ThrB family.</text>
</comment>